<evidence type="ECO:0000313" key="13">
    <source>
        <dbReference type="Proteomes" id="UP000629596"/>
    </source>
</evidence>
<dbReference type="EMBL" id="JACRTI010000016">
    <property type="protein sequence ID" value="MBC8601805.1"/>
    <property type="molecule type" value="Genomic_DNA"/>
</dbReference>
<comment type="caution">
    <text evidence="11">The sequence shown here is derived from an EMBL/GenBank/DDBJ whole genome shotgun (WGS) entry which is preliminary data.</text>
</comment>
<dbReference type="NCBIfam" id="TIGR04056">
    <property type="entry name" value="OMP_RagA_SusC"/>
    <property type="match status" value="1"/>
</dbReference>
<keyword evidence="13" id="KW-1185">Reference proteome</keyword>
<evidence type="ECO:0000256" key="6">
    <source>
        <dbReference type="ARBA" id="ARBA00023136"/>
    </source>
</evidence>
<dbReference type="GO" id="GO:0009279">
    <property type="term" value="C:cell outer membrane"/>
    <property type="evidence" value="ECO:0007669"/>
    <property type="project" value="UniProtKB-SubCell"/>
</dbReference>
<evidence type="ECO:0000313" key="11">
    <source>
        <dbReference type="EMBL" id="RDU49523.1"/>
    </source>
</evidence>
<evidence type="ECO:0000259" key="9">
    <source>
        <dbReference type="Pfam" id="PF07715"/>
    </source>
</evidence>
<organism evidence="11 12">
    <name type="scientific">Parabacteroides acidifaciens</name>
    <dbReference type="NCBI Taxonomy" id="2290935"/>
    <lineage>
        <taxon>Bacteria</taxon>
        <taxon>Pseudomonadati</taxon>
        <taxon>Bacteroidota</taxon>
        <taxon>Bacteroidia</taxon>
        <taxon>Bacteroidales</taxon>
        <taxon>Tannerellaceae</taxon>
        <taxon>Parabacteroides</taxon>
    </lineage>
</organism>
<keyword evidence="4 8" id="KW-0812">Transmembrane</keyword>
<dbReference type="InterPro" id="IPR012910">
    <property type="entry name" value="Plug_dom"/>
</dbReference>
<evidence type="ECO:0000256" key="7">
    <source>
        <dbReference type="ARBA" id="ARBA00023237"/>
    </source>
</evidence>
<dbReference type="InterPro" id="IPR037066">
    <property type="entry name" value="Plug_dom_sf"/>
</dbReference>
<dbReference type="Proteomes" id="UP000629596">
    <property type="component" value="Unassembled WGS sequence"/>
</dbReference>
<dbReference type="Proteomes" id="UP000256321">
    <property type="component" value="Unassembled WGS sequence"/>
</dbReference>
<evidence type="ECO:0000256" key="3">
    <source>
        <dbReference type="ARBA" id="ARBA00022452"/>
    </source>
</evidence>
<evidence type="ECO:0000313" key="12">
    <source>
        <dbReference type="Proteomes" id="UP000256321"/>
    </source>
</evidence>
<evidence type="ECO:0000256" key="8">
    <source>
        <dbReference type="PROSITE-ProRule" id="PRU01360"/>
    </source>
</evidence>
<evidence type="ECO:0000256" key="5">
    <source>
        <dbReference type="ARBA" id="ARBA00022729"/>
    </source>
</evidence>
<keyword evidence="6 8" id="KW-0472">Membrane</keyword>
<reference evidence="10 13" key="2">
    <citation type="submission" date="2020-08" db="EMBL/GenBank/DDBJ databases">
        <title>Genome public.</title>
        <authorList>
            <person name="Liu C."/>
            <person name="Sun Q."/>
        </authorList>
    </citation>
    <scope>NUCLEOTIDE SEQUENCE [LARGE SCALE GENOMIC DNA]</scope>
    <source>
        <strain evidence="10 13">426_9</strain>
    </source>
</reference>
<evidence type="ECO:0000256" key="1">
    <source>
        <dbReference type="ARBA" id="ARBA00004571"/>
    </source>
</evidence>
<dbReference type="GO" id="GO:0044718">
    <property type="term" value="P:siderophore transmembrane transport"/>
    <property type="evidence" value="ECO:0007669"/>
    <property type="project" value="TreeGrafter"/>
</dbReference>
<dbReference type="PANTHER" id="PTHR30069">
    <property type="entry name" value="TONB-DEPENDENT OUTER MEMBRANE RECEPTOR"/>
    <property type="match status" value="1"/>
</dbReference>
<evidence type="ECO:0000313" key="10">
    <source>
        <dbReference type="EMBL" id="MBC8601805.1"/>
    </source>
</evidence>
<keyword evidence="2 8" id="KW-0813">Transport</keyword>
<evidence type="ECO:0000256" key="4">
    <source>
        <dbReference type="ARBA" id="ARBA00022692"/>
    </source>
</evidence>
<keyword evidence="7 8" id="KW-0998">Cell outer membrane</keyword>
<dbReference type="InterPro" id="IPR036942">
    <property type="entry name" value="Beta-barrel_TonB_sf"/>
</dbReference>
<proteinExistence type="inferred from homology"/>
<dbReference type="GO" id="GO:0015344">
    <property type="term" value="F:siderophore uptake transmembrane transporter activity"/>
    <property type="evidence" value="ECO:0007669"/>
    <property type="project" value="TreeGrafter"/>
</dbReference>
<dbReference type="Pfam" id="PF07715">
    <property type="entry name" value="Plug"/>
    <property type="match status" value="1"/>
</dbReference>
<accession>A0A3D8HEX9</accession>
<protein>
    <submittedName>
        <fullName evidence="11">TonB-dependent receptor</fullName>
    </submittedName>
</protein>
<dbReference type="SUPFAM" id="SSF56935">
    <property type="entry name" value="Porins"/>
    <property type="match status" value="1"/>
</dbReference>
<dbReference type="InterPro" id="IPR008969">
    <property type="entry name" value="CarboxyPept-like_regulatory"/>
</dbReference>
<dbReference type="PROSITE" id="PS52016">
    <property type="entry name" value="TONB_DEPENDENT_REC_3"/>
    <property type="match status" value="1"/>
</dbReference>
<name>A0A3D8HEX9_9BACT</name>
<feature type="domain" description="TonB-dependent receptor plug" evidence="9">
    <location>
        <begin position="102"/>
        <end position="219"/>
    </location>
</feature>
<evidence type="ECO:0000256" key="2">
    <source>
        <dbReference type="ARBA" id="ARBA00022448"/>
    </source>
</evidence>
<reference evidence="11 12" key="1">
    <citation type="submission" date="2018-07" db="EMBL/GenBank/DDBJ databases">
        <title>Parabacteroides acidifaciens nov. sp., isolated from human feces.</title>
        <authorList>
            <person name="Wang Y.J."/>
        </authorList>
    </citation>
    <scope>NUCLEOTIDE SEQUENCE [LARGE SCALE GENOMIC DNA]</scope>
    <source>
        <strain evidence="11 12">426-9</strain>
    </source>
</reference>
<gene>
    <name evidence="11" type="ORF">DWU89_08930</name>
    <name evidence="10" type="ORF">H8784_08725</name>
</gene>
<comment type="similarity">
    <text evidence="8">Belongs to the TonB-dependent receptor family.</text>
</comment>
<dbReference type="AlphaFoldDB" id="A0A3D8HEX9"/>
<keyword evidence="5" id="KW-0732">Signal</keyword>
<keyword evidence="11" id="KW-0675">Receptor</keyword>
<dbReference type="Gene3D" id="2.40.170.20">
    <property type="entry name" value="TonB-dependent receptor, beta-barrel domain"/>
    <property type="match status" value="1"/>
</dbReference>
<comment type="subcellular location">
    <subcellularLocation>
        <location evidence="1 8">Cell outer membrane</location>
        <topology evidence="1 8">Multi-pass membrane protein</topology>
    </subcellularLocation>
</comment>
<dbReference type="SUPFAM" id="SSF49464">
    <property type="entry name" value="Carboxypeptidase regulatory domain-like"/>
    <property type="match status" value="1"/>
</dbReference>
<sequence>MTTAVAFAQKKITVTGTVNEPGMGPIPGATVIIQGTSIGCVTDFEGKYSLESPADGVLEFRFIGMETKVVPVGGKTVIDVDMESNTVAMDEVVVVGYGTQSRRTVTASISTVRADAIKDIPAASVDQALQGRATGISIINPSGEVGQAPIVRIRGVGSITSGTQPLYIVDGMPIQTGNLSYGGNVNALADINPSDILSMEVLKDAAAAAMYGSRAANGVILITTKKGSSEKTKVSYDGWFGVTTRSKFFDVMNAQEYVDFKNQAVRNRYGTDEMSLTEGYTSPYGNKAFNMWQLSDGSYVDSDWKSAAFQTGLQHNHTVSVQGGSEKTQFYLSGNYTDQKGMVKGDKYNRLGTNASVSSQATEWLKVGANVNASTSQTKYTDRSRKGGTFATEGFTRMAIINPPNVPIYNEDGTPYLGEGGYLGMSPNTVKNGYTNPAALLTYGSGVQSEITRILTSVFADISPIEGLTLRTQYGIDHSRVEDNIFNTAMMFGDTENGHAANYAAKSTQATWTNTATYTFSLDEHHFDILAGIESFEKKLDRWGAARDILLDDKYEVFQGPFATISADGNAISESSLLSYLGRVNYDYQARYMLSVNFRRDGYSALSKDHRWGNFGGASAAWRISSEKFFEPLSKVITDLKIKGSWGIVGNTNVADYASKSYYSNGYYGDNGSYLLGQIADSKNLKWESSTKYDVGFSAQLLNNITVDFDYYKTVSSDLILNVPVSPSKGIPNNYITTNAGKMNNTGIELNIGADIIKTNDFTWNSSFNITTTNNKVTKLADGIDQLVSGSSTETTNITVPGKSIGQLYVYPTGGIDRETGRRIFYGKDGTKVLLMYEKDGRFFTEDGQPYAESDIEPVICGNTLPTFYGGWTNNFRYKDFDLSILFQYSGGNYIYNGTTATNSDMRYWNNTTDVLENYWTPERKDAKYAYPIYGDNYSNGSAKPISDWVEKGDYLRLKNISLGYTFSTKKWPKKLGISSLRVYAQAQNLLVITGYSGLDPEALTNNTNANLRGGTDKNTLPQAKVYTFGMNVTF</sequence>
<dbReference type="InterPro" id="IPR023996">
    <property type="entry name" value="TonB-dep_OMP_SusC/RagA"/>
</dbReference>
<dbReference type="Gene3D" id="2.170.130.10">
    <property type="entry name" value="TonB-dependent receptor, plug domain"/>
    <property type="match status" value="1"/>
</dbReference>
<dbReference type="InterPro" id="IPR023997">
    <property type="entry name" value="TonB-dep_OMP_SusC/RagA_CS"/>
</dbReference>
<keyword evidence="3 8" id="KW-1134">Transmembrane beta strand</keyword>
<dbReference type="NCBIfam" id="TIGR04057">
    <property type="entry name" value="SusC_RagA_signa"/>
    <property type="match status" value="1"/>
</dbReference>
<dbReference type="PANTHER" id="PTHR30069:SF29">
    <property type="entry name" value="HEMOGLOBIN AND HEMOGLOBIN-HAPTOGLOBIN-BINDING PROTEIN 1-RELATED"/>
    <property type="match status" value="1"/>
</dbReference>
<dbReference type="InterPro" id="IPR039426">
    <property type="entry name" value="TonB-dep_rcpt-like"/>
</dbReference>
<dbReference type="Pfam" id="PF13715">
    <property type="entry name" value="CarbopepD_reg_2"/>
    <property type="match status" value="1"/>
</dbReference>
<dbReference type="EMBL" id="QREV01000016">
    <property type="protein sequence ID" value="RDU49523.1"/>
    <property type="molecule type" value="Genomic_DNA"/>
</dbReference>